<reference evidence="3" key="1">
    <citation type="journal article" date="2019" name="Int. J. Syst. Evol. Microbiol.">
        <title>The Global Catalogue of Microorganisms (GCM) 10K type strain sequencing project: providing services to taxonomists for standard genome sequencing and annotation.</title>
        <authorList>
            <consortium name="The Broad Institute Genomics Platform"/>
            <consortium name="The Broad Institute Genome Sequencing Center for Infectious Disease"/>
            <person name="Wu L."/>
            <person name="Ma J."/>
        </authorList>
    </citation>
    <scope>NUCLEOTIDE SEQUENCE [LARGE SCALE GENOMIC DNA]</scope>
    <source>
        <strain evidence="3">JCM 4816</strain>
    </source>
</reference>
<feature type="transmembrane region" description="Helical" evidence="1">
    <location>
        <begin position="29"/>
        <end position="50"/>
    </location>
</feature>
<comment type="caution">
    <text evidence="2">The sequence shown here is derived from an EMBL/GenBank/DDBJ whole genome shotgun (WGS) entry which is preliminary data.</text>
</comment>
<evidence type="ECO:0000313" key="3">
    <source>
        <dbReference type="Proteomes" id="UP001596174"/>
    </source>
</evidence>
<accession>A0ABW1G6G6</accession>
<dbReference type="NCBIfam" id="NF041646">
    <property type="entry name" value="VC0807_fam"/>
    <property type="match status" value="1"/>
</dbReference>
<dbReference type="EMBL" id="JBHSQJ010000074">
    <property type="protein sequence ID" value="MFC5909142.1"/>
    <property type="molecule type" value="Genomic_DNA"/>
</dbReference>
<evidence type="ECO:0000313" key="2">
    <source>
        <dbReference type="EMBL" id="MFC5909142.1"/>
    </source>
</evidence>
<feature type="transmembrane region" description="Helical" evidence="1">
    <location>
        <begin position="57"/>
        <end position="75"/>
    </location>
</feature>
<feature type="transmembrane region" description="Helical" evidence="1">
    <location>
        <begin position="148"/>
        <end position="168"/>
    </location>
</feature>
<feature type="transmembrane region" description="Helical" evidence="1">
    <location>
        <begin position="180"/>
        <end position="198"/>
    </location>
</feature>
<dbReference type="RefSeq" id="WP_380584681.1">
    <property type="nucleotide sequence ID" value="NZ_JBHSQJ010000074.1"/>
</dbReference>
<keyword evidence="1" id="KW-1133">Transmembrane helix</keyword>
<dbReference type="Proteomes" id="UP001596174">
    <property type="component" value="Unassembled WGS sequence"/>
</dbReference>
<keyword evidence="1" id="KW-0472">Membrane</keyword>
<organism evidence="2 3">
    <name type="scientific">Streptacidiphilus monticola</name>
    <dbReference type="NCBI Taxonomy" id="2161674"/>
    <lineage>
        <taxon>Bacteria</taxon>
        <taxon>Bacillati</taxon>
        <taxon>Actinomycetota</taxon>
        <taxon>Actinomycetes</taxon>
        <taxon>Kitasatosporales</taxon>
        <taxon>Streptomycetaceae</taxon>
        <taxon>Streptacidiphilus</taxon>
    </lineage>
</organism>
<proteinExistence type="predicted"/>
<evidence type="ECO:0000256" key="1">
    <source>
        <dbReference type="SAM" id="Phobius"/>
    </source>
</evidence>
<keyword evidence="3" id="KW-1185">Reference proteome</keyword>
<keyword evidence="1" id="KW-0812">Transmembrane</keyword>
<protein>
    <submittedName>
        <fullName evidence="2">VC0807 family protein</fullName>
    </submittedName>
</protein>
<name>A0ABW1G6G6_9ACTN</name>
<gene>
    <name evidence="2" type="ORF">ACFP3V_18205</name>
</gene>
<sequence length="231" mass="25459">MRARQIVRVACDFVVPTALFYVLRALGVGLYLTLVVTAVLPAGFAVVRWLRSREKDGLALYMLTMLVLSALVSLVSGSPRFLLAREALLTGVTGVWFIASVRAARPLAFHYTRPMLEGRRRLADIPGDWDQLWERLPRFRRIWRTGSVLWGVALLADSVARVVMAYTLPVDTVPALGTALYAGTSVVLIVVTNVYYIATGLYDSRSRLYHPLRAGQLAPPQGMPAEESGTA</sequence>